<evidence type="ECO:0000256" key="8">
    <source>
        <dbReference type="ARBA" id="ARBA00022723"/>
    </source>
</evidence>
<evidence type="ECO:0000256" key="14">
    <source>
        <dbReference type="ARBA" id="ARBA00023235"/>
    </source>
</evidence>
<evidence type="ECO:0000313" key="23">
    <source>
        <dbReference type="EMBL" id="SVA10740.1"/>
    </source>
</evidence>
<keyword evidence="10" id="KW-0067">ATP-binding</keyword>
<comment type="cofactor">
    <cofactor evidence="3">
        <name>K(+)</name>
        <dbReference type="ChEBI" id="CHEBI:29103"/>
    </cofactor>
</comment>
<dbReference type="NCBIfam" id="TIGR00196">
    <property type="entry name" value="yjeF_cterm"/>
    <property type="match status" value="1"/>
</dbReference>
<dbReference type="PROSITE" id="PS51383">
    <property type="entry name" value="YJEF_C_3"/>
    <property type="match status" value="1"/>
</dbReference>
<keyword evidence="8" id="KW-0479">Metal-binding</keyword>
<comment type="similarity">
    <text evidence="5">In the C-terminal section; belongs to the NnrD/CARKD family.</text>
</comment>
<evidence type="ECO:0000256" key="6">
    <source>
        <dbReference type="ARBA" id="ARBA00012228"/>
    </source>
</evidence>
<gene>
    <name evidence="23" type="ORF">METZ01_LOCUS63594</name>
</gene>
<dbReference type="HAMAP" id="MF_01966">
    <property type="entry name" value="NADHX_epimerase"/>
    <property type="match status" value="1"/>
</dbReference>
<dbReference type="InterPro" id="IPR000631">
    <property type="entry name" value="CARKD"/>
</dbReference>
<proteinExistence type="inferred from homology"/>
<sequence>MSISEQYIYDPSTVAEVDNRAIHEFSMPGIELMEKAAAYAFQCSQECFPNIDSIQIFCGSGNNAGDAYLFGCYAIDHGITTSVIYLSNPKTLKGDAYSAYQRYKAKEGKLIQWHENININCDLIIDGIFGIGINRPVKGIFLKAIESINQDSTPVLSLDIPSGLSGENGKIMGSSVRADLTITFVGKKIGLYINDGPKVNKRIKYSNLDIPEVCFEKARPILEEINESHISQILRQRKKDSHKGNFGHVLVVGGNHGMGGAVRITAEAALRTGAGLVSVITTSENAQTILKIRPEIMTHALESDHKNLPHIIDNVDVIAIGPGLGQDQWAMGLYDAVLESNKPLILDADALNILAKNPQQKEDWVLTPHPGEAARLLACSNSEIQSDRLKSLKNLCDGFGGVVLLKGQNTLIGRKATIPHMISAGNPGMSTAGMGDLLTGIISGLYAQFRDQDLQLLTSVSALIHSTAGDRAARSGERGIVATDLFVELKDLLNP</sequence>
<dbReference type="SUPFAM" id="SSF53613">
    <property type="entry name" value="Ribokinase-like"/>
    <property type="match status" value="1"/>
</dbReference>
<keyword evidence="16" id="KW-0511">Multifunctional enzyme</keyword>
<evidence type="ECO:0000256" key="13">
    <source>
        <dbReference type="ARBA" id="ARBA00023027"/>
    </source>
</evidence>
<comment type="similarity">
    <text evidence="4">In the N-terminal section; belongs to the NnrE/AIBP family.</text>
</comment>
<evidence type="ECO:0000256" key="3">
    <source>
        <dbReference type="ARBA" id="ARBA00001958"/>
    </source>
</evidence>
<keyword evidence="12" id="KW-0630">Potassium</keyword>
<keyword evidence="14" id="KW-0413">Isomerase</keyword>
<dbReference type="AlphaFoldDB" id="A0A381T3D9"/>
<dbReference type="EC" id="5.1.99.6" evidence="6"/>
<dbReference type="Gene3D" id="3.40.50.10260">
    <property type="entry name" value="YjeF N-terminal domain"/>
    <property type="match status" value="1"/>
</dbReference>
<evidence type="ECO:0000256" key="9">
    <source>
        <dbReference type="ARBA" id="ARBA00022741"/>
    </source>
</evidence>
<dbReference type="SUPFAM" id="SSF64153">
    <property type="entry name" value="YjeF N-terminal domain-like"/>
    <property type="match status" value="1"/>
</dbReference>
<dbReference type="PANTHER" id="PTHR12592">
    <property type="entry name" value="ATP-DEPENDENT (S)-NAD(P)H-HYDRATE DEHYDRATASE FAMILY MEMBER"/>
    <property type="match status" value="1"/>
</dbReference>
<evidence type="ECO:0000256" key="19">
    <source>
        <dbReference type="ARBA" id="ARBA00048238"/>
    </source>
</evidence>
<dbReference type="HAMAP" id="MF_01965">
    <property type="entry name" value="NADHX_dehydratase"/>
    <property type="match status" value="1"/>
</dbReference>
<evidence type="ECO:0000256" key="4">
    <source>
        <dbReference type="ARBA" id="ARBA00006001"/>
    </source>
</evidence>
<dbReference type="InterPro" id="IPR029056">
    <property type="entry name" value="Ribokinase-like"/>
</dbReference>
<dbReference type="EMBL" id="UINC01003969">
    <property type="protein sequence ID" value="SVA10740.1"/>
    <property type="molecule type" value="Genomic_DNA"/>
</dbReference>
<dbReference type="GO" id="GO:0005524">
    <property type="term" value="F:ATP binding"/>
    <property type="evidence" value="ECO:0007669"/>
    <property type="project" value="UniProtKB-KW"/>
</dbReference>
<dbReference type="GO" id="GO:0052856">
    <property type="term" value="F:NAD(P)HX epimerase activity"/>
    <property type="evidence" value="ECO:0007669"/>
    <property type="project" value="UniProtKB-EC"/>
</dbReference>
<dbReference type="Pfam" id="PF03853">
    <property type="entry name" value="YjeF_N"/>
    <property type="match status" value="1"/>
</dbReference>
<dbReference type="GO" id="GO:0110051">
    <property type="term" value="P:metabolite repair"/>
    <property type="evidence" value="ECO:0007669"/>
    <property type="project" value="TreeGrafter"/>
</dbReference>
<name>A0A381T3D9_9ZZZZ</name>
<feature type="domain" description="YjeF N-terminal" evidence="22">
    <location>
        <begin position="14"/>
        <end position="216"/>
    </location>
</feature>
<evidence type="ECO:0000256" key="5">
    <source>
        <dbReference type="ARBA" id="ARBA00009524"/>
    </source>
</evidence>
<evidence type="ECO:0000256" key="15">
    <source>
        <dbReference type="ARBA" id="ARBA00023239"/>
    </source>
</evidence>
<dbReference type="PANTHER" id="PTHR12592:SF0">
    <property type="entry name" value="ATP-DEPENDENT (S)-NAD(P)H-HYDRATE DEHYDRATASE"/>
    <property type="match status" value="1"/>
</dbReference>
<evidence type="ECO:0000256" key="17">
    <source>
        <dbReference type="ARBA" id="ARBA00025153"/>
    </source>
</evidence>
<dbReference type="InterPro" id="IPR030677">
    <property type="entry name" value="Nnr"/>
</dbReference>
<comment type="catalytic activity">
    <reaction evidence="2">
        <text>(6R)-NADPHX = (6S)-NADPHX</text>
        <dbReference type="Rhea" id="RHEA:32227"/>
        <dbReference type="ChEBI" id="CHEBI:64076"/>
        <dbReference type="ChEBI" id="CHEBI:64077"/>
        <dbReference type="EC" id="5.1.99.6"/>
    </reaction>
</comment>
<feature type="domain" description="YjeF C-terminal" evidence="21">
    <location>
        <begin position="226"/>
        <end position="495"/>
    </location>
</feature>
<evidence type="ECO:0000256" key="7">
    <source>
        <dbReference type="ARBA" id="ARBA00013129"/>
    </source>
</evidence>
<comment type="catalytic activity">
    <reaction evidence="20">
        <text>(6S)-NADPHX + ADP = AMP + phosphate + NADPH + H(+)</text>
        <dbReference type="Rhea" id="RHEA:32235"/>
        <dbReference type="ChEBI" id="CHEBI:15378"/>
        <dbReference type="ChEBI" id="CHEBI:43474"/>
        <dbReference type="ChEBI" id="CHEBI:57783"/>
        <dbReference type="ChEBI" id="CHEBI:64076"/>
        <dbReference type="ChEBI" id="CHEBI:456215"/>
        <dbReference type="ChEBI" id="CHEBI:456216"/>
        <dbReference type="EC" id="4.2.1.136"/>
    </reaction>
</comment>
<dbReference type="EC" id="4.2.1.136" evidence="7"/>
<evidence type="ECO:0000256" key="1">
    <source>
        <dbReference type="ARBA" id="ARBA00000013"/>
    </source>
</evidence>
<keyword evidence="11" id="KW-0521">NADP</keyword>
<keyword evidence="9" id="KW-0547">Nucleotide-binding</keyword>
<dbReference type="CDD" id="cd01171">
    <property type="entry name" value="YXKO-related"/>
    <property type="match status" value="1"/>
</dbReference>
<accession>A0A381T3D9</accession>
<dbReference type="PROSITE" id="PS01049">
    <property type="entry name" value="YJEF_C_1"/>
    <property type="match status" value="1"/>
</dbReference>
<evidence type="ECO:0000256" key="11">
    <source>
        <dbReference type="ARBA" id="ARBA00022857"/>
    </source>
</evidence>
<reference evidence="23" key="1">
    <citation type="submission" date="2018-05" db="EMBL/GenBank/DDBJ databases">
        <authorList>
            <person name="Lanie J.A."/>
            <person name="Ng W.-L."/>
            <person name="Kazmierczak K.M."/>
            <person name="Andrzejewski T.M."/>
            <person name="Davidsen T.M."/>
            <person name="Wayne K.J."/>
            <person name="Tettelin H."/>
            <person name="Glass J.I."/>
            <person name="Rusch D."/>
            <person name="Podicherti R."/>
            <person name="Tsui H.-C.T."/>
            <person name="Winkler M.E."/>
        </authorList>
    </citation>
    <scope>NUCLEOTIDE SEQUENCE</scope>
</reference>
<comment type="catalytic activity">
    <reaction evidence="1">
        <text>(6R)-NADHX = (6S)-NADHX</text>
        <dbReference type="Rhea" id="RHEA:32215"/>
        <dbReference type="ChEBI" id="CHEBI:64074"/>
        <dbReference type="ChEBI" id="CHEBI:64075"/>
        <dbReference type="EC" id="5.1.99.6"/>
    </reaction>
</comment>
<dbReference type="InterPro" id="IPR036652">
    <property type="entry name" value="YjeF_N_dom_sf"/>
</dbReference>
<evidence type="ECO:0000259" key="22">
    <source>
        <dbReference type="PROSITE" id="PS51385"/>
    </source>
</evidence>
<evidence type="ECO:0000256" key="12">
    <source>
        <dbReference type="ARBA" id="ARBA00022958"/>
    </source>
</evidence>
<dbReference type="InterPro" id="IPR017953">
    <property type="entry name" value="Carbohydrate_kinase_pred_CS"/>
</dbReference>
<evidence type="ECO:0000259" key="21">
    <source>
        <dbReference type="PROSITE" id="PS51383"/>
    </source>
</evidence>
<dbReference type="GO" id="GO:0052855">
    <property type="term" value="F:ADP-dependent NAD(P)H-hydrate dehydratase activity"/>
    <property type="evidence" value="ECO:0007669"/>
    <property type="project" value="UniProtKB-EC"/>
</dbReference>
<evidence type="ECO:0000256" key="10">
    <source>
        <dbReference type="ARBA" id="ARBA00022840"/>
    </source>
</evidence>
<dbReference type="Pfam" id="PF01256">
    <property type="entry name" value="Carb_kinase"/>
    <property type="match status" value="1"/>
</dbReference>
<comment type="catalytic activity">
    <reaction evidence="19">
        <text>(6S)-NADHX + ADP = AMP + phosphate + NADH + H(+)</text>
        <dbReference type="Rhea" id="RHEA:32223"/>
        <dbReference type="ChEBI" id="CHEBI:15378"/>
        <dbReference type="ChEBI" id="CHEBI:43474"/>
        <dbReference type="ChEBI" id="CHEBI:57945"/>
        <dbReference type="ChEBI" id="CHEBI:64074"/>
        <dbReference type="ChEBI" id="CHEBI:456215"/>
        <dbReference type="ChEBI" id="CHEBI:456216"/>
        <dbReference type="EC" id="4.2.1.136"/>
    </reaction>
</comment>
<comment type="function">
    <text evidence="17">Bifunctional enzyme that catalyzes the epimerization of the S- and R-forms of NAD(P)HX and the dehydration of the S-form of NAD(P)HX at the expense of ADP, which is converted to AMP. This allows the repair of both epimers of NAD(P)HX, a damaged form of NAD(P)H that is a result of enzymatic or heat-dependent hydration.</text>
</comment>
<dbReference type="GO" id="GO:0046872">
    <property type="term" value="F:metal ion binding"/>
    <property type="evidence" value="ECO:0007669"/>
    <property type="project" value="UniProtKB-KW"/>
</dbReference>
<dbReference type="Gene3D" id="3.40.1190.20">
    <property type="match status" value="1"/>
</dbReference>
<protein>
    <recommendedName>
        <fullName evidence="18">Nicotinamide nucleotide repair protein</fullName>
        <ecNumber evidence="7">4.2.1.136</ecNumber>
        <ecNumber evidence="6">5.1.99.6</ecNumber>
    </recommendedName>
</protein>
<dbReference type="PROSITE" id="PS51385">
    <property type="entry name" value="YJEF_N"/>
    <property type="match status" value="1"/>
</dbReference>
<dbReference type="PIRSF" id="PIRSF017184">
    <property type="entry name" value="Nnr"/>
    <property type="match status" value="1"/>
</dbReference>
<keyword evidence="13" id="KW-0520">NAD</keyword>
<organism evidence="23">
    <name type="scientific">marine metagenome</name>
    <dbReference type="NCBI Taxonomy" id="408172"/>
    <lineage>
        <taxon>unclassified sequences</taxon>
        <taxon>metagenomes</taxon>
        <taxon>ecological metagenomes</taxon>
    </lineage>
</organism>
<dbReference type="InterPro" id="IPR004443">
    <property type="entry name" value="YjeF_N_dom"/>
</dbReference>
<evidence type="ECO:0000256" key="18">
    <source>
        <dbReference type="ARBA" id="ARBA00032624"/>
    </source>
</evidence>
<evidence type="ECO:0000256" key="2">
    <source>
        <dbReference type="ARBA" id="ARBA00000909"/>
    </source>
</evidence>
<evidence type="ECO:0000256" key="20">
    <source>
        <dbReference type="ARBA" id="ARBA00049209"/>
    </source>
</evidence>
<evidence type="ECO:0000256" key="16">
    <source>
        <dbReference type="ARBA" id="ARBA00023268"/>
    </source>
</evidence>
<keyword evidence="15" id="KW-0456">Lyase</keyword>
<dbReference type="NCBIfam" id="TIGR00197">
    <property type="entry name" value="yjeF_nterm"/>
    <property type="match status" value="1"/>
</dbReference>